<dbReference type="AlphaFoldDB" id="A0A510JDA3"/>
<dbReference type="PANTHER" id="PTHR34216:SF3">
    <property type="entry name" value="POLY-BETA-1,6-N-ACETYL-D-GLUCOSAMINE N-DEACETYLASE"/>
    <property type="match status" value="1"/>
</dbReference>
<evidence type="ECO:0000259" key="3">
    <source>
        <dbReference type="PROSITE" id="PS51677"/>
    </source>
</evidence>
<comment type="subcellular location">
    <subcellularLocation>
        <location evidence="1">Secreted</location>
    </subcellularLocation>
</comment>
<dbReference type="Pfam" id="PF01522">
    <property type="entry name" value="Polysacc_deac_1"/>
    <property type="match status" value="1"/>
</dbReference>
<dbReference type="RefSeq" id="WP_026738330.1">
    <property type="nucleotide sequence ID" value="NZ_AP019822.1"/>
</dbReference>
<dbReference type="GO" id="GO:0005576">
    <property type="term" value="C:extracellular region"/>
    <property type="evidence" value="ECO:0007669"/>
    <property type="project" value="UniProtKB-SubCell"/>
</dbReference>
<dbReference type="KEGG" id="lgo:JCM16774_2234"/>
<dbReference type="SUPFAM" id="SSF88713">
    <property type="entry name" value="Glycoside hydrolase/deacetylase"/>
    <property type="match status" value="1"/>
</dbReference>
<sequence>MFKSKSLVCMMYHNVFLEKTEGIICKDEFEKHMSYVKDKKSFKMEEVEKLNFRLPENSMLVTFDDGYKNTYTVAYPILKKYNIKATIFLNTKYINNDDAYLTWDEIREMYNSGLVDFQMHTHSHCPVIRKLQVKGFFDENVNEFVRRESLSIYKNGLIGKEREKEIYFKDFDFEGLPIFKVRSQIAIKGMKLKEGFIEKYREIEKNKEFQNMSVNERKKYLNNIFSKRKNEFFEEYTQEEFDKRVEFEIKENKKQIEEKLDKKVSFLAYPWGHRYTGDIKKLEDLGVKNFVLTTETVNNRNMNNKKICRINGDDFKEYDKFLKEMKLSENYYLALLVSKFR</sequence>
<evidence type="ECO:0000256" key="1">
    <source>
        <dbReference type="ARBA" id="ARBA00004613"/>
    </source>
</evidence>
<dbReference type="EMBL" id="AP019822">
    <property type="protein sequence ID" value="BBM37272.1"/>
    <property type="molecule type" value="Genomic_DNA"/>
</dbReference>
<accession>A0A510JDA3</accession>
<dbReference type="InterPro" id="IPR011330">
    <property type="entry name" value="Glyco_hydro/deAcase_b/a-brl"/>
</dbReference>
<dbReference type="OrthoDB" id="9778320at2"/>
<dbReference type="STRING" id="714315.GCA_000516535_02229"/>
<dbReference type="GO" id="GO:0005975">
    <property type="term" value="P:carbohydrate metabolic process"/>
    <property type="evidence" value="ECO:0007669"/>
    <property type="project" value="InterPro"/>
</dbReference>
<keyword evidence="2" id="KW-0732">Signal</keyword>
<dbReference type="CDD" id="cd10969">
    <property type="entry name" value="CE4_Ecf1_like_5s"/>
    <property type="match status" value="1"/>
</dbReference>
<evidence type="ECO:0000313" key="5">
    <source>
        <dbReference type="Proteomes" id="UP000321606"/>
    </source>
</evidence>
<dbReference type="GO" id="GO:0016810">
    <property type="term" value="F:hydrolase activity, acting on carbon-nitrogen (but not peptide) bonds"/>
    <property type="evidence" value="ECO:0007669"/>
    <property type="project" value="InterPro"/>
</dbReference>
<protein>
    <submittedName>
        <fullName evidence="4">Polysaccharide deacetylase</fullName>
    </submittedName>
</protein>
<dbReference type="PROSITE" id="PS51677">
    <property type="entry name" value="NODB"/>
    <property type="match status" value="1"/>
</dbReference>
<dbReference type="Gene3D" id="3.20.20.370">
    <property type="entry name" value="Glycoside hydrolase/deacetylase"/>
    <property type="match status" value="1"/>
</dbReference>
<dbReference type="Proteomes" id="UP000321606">
    <property type="component" value="Chromosome"/>
</dbReference>
<dbReference type="PANTHER" id="PTHR34216">
    <property type="match status" value="1"/>
</dbReference>
<organism evidence="4 5">
    <name type="scientific">Pseudoleptotrichia goodfellowii</name>
    <dbReference type="NCBI Taxonomy" id="157692"/>
    <lineage>
        <taxon>Bacteria</taxon>
        <taxon>Fusobacteriati</taxon>
        <taxon>Fusobacteriota</taxon>
        <taxon>Fusobacteriia</taxon>
        <taxon>Fusobacteriales</taxon>
        <taxon>Leptotrichiaceae</taxon>
        <taxon>Pseudoleptotrichia</taxon>
    </lineage>
</organism>
<proteinExistence type="predicted"/>
<evidence type="ECO:0000313" key="4">
    <source>
        <dbReference type="EMBL" id="BBM37272.1"/>
    </source>
</evidence>
<gene>
    <name evidence="4" type="ORF">JCM16774_2234</name>
</gene>
<reference evidence="4 5" key="1">
    <citation type="submission" date="2019-07" db="EMBL/GenBank/DDBJ databases">
        <title>Complete Genome Sequence of Leptotrichia goodfellowii Strain JCM 16774.</title>
        <authorList>
            <person name="Watanabe S."/>
            <person name="Cui L."/>
        </authorList>
    </citation>
    <scope>NUCLEOTIDE SEQUENCE [LARGE SCALE GENOMIC DNA]</scope>
    <source>
        <strain evidence="4 5">JCM16774</strain>
    </source>
</reference>
<name>A0A510JDA3_9FUSO</name>
<evidence type="ECO:0000256" key="2">
    <source>
        <dbReference type="ARBA" id="ARBA00022729"/>
    </source>
</evidence>
<feature type="domain" description="NodB homology" evidence="3">
    <location>
        <begin position="57"/>
        <end position="131"/>
    </location>
</feature>
<dbReference type="InterPro" id="IPR002509">
    <property type="entry name" value="NODB_dom"/>
</dbReference>
<dbReference type="InterPro" id="IPR051398">
    <property type="entry name" value="Polysacch_Deacetylase"/>
</dbReference>